<reference evidence="1" key="2">
    <citation type="submission" date="2022-02" db="EMBL/GenBank/DDBJ databases">
        <authorList>
            <person name="Elcheninov A.G."/>
            <person name="Sorokin D.Y."/>
            <person name="Kublanov I.V."/>
        </authorList>
    </citation>
    <scope>NUCLEOTIDE SEQUENCE</scope>
    <source>
        <strain evidence="1">AArc-St2</strain>
    </source>
</reference>
<organism evidence="1 2">
    <name type="scientific">Natronocalculus amylovorans</name>
    <dbReference type="NCBI Taxonomy" id="2917812"/>
    <lineage>
        <taxon>Archaea</taxon>
        <taxon>Methanobacteriati</taxon>
        <taxon>Methanobacteriota</taxon>
        <taxon>Stenosarchaea group</taxon>
        <taxon>Halobacteria</taxon>
        <taxon>Halobacteriales</taxon>
        <taxon>Haloferacaceae</taxon>
        <taxon>Natronocalculus</taxon>
    </lineage>
</organism>
<sequence>MRYLPPTKAFIRVFLALALVTATVGAGATPVAAQSDQPDWAVDMFGEIEPVIQTYNANVDVSKEHFVVRWSISILGGETVNLHVFDHENDTIATASFHLDNDLQMEEFELGTRDDATLHILTDKDTLEKVLTSPDPGSEFRSAYLNGDLRFSGNGMINSLKWSLVHGISWVHSAIFG</sequence>
<proteinExistence type="predicted"/>
<evidence type="ECO:0000313" key="1">
    <source>
        <dbReference type="EMBL" id="MCL9817056.1"/>
    </source>
</evidence>
<gene>
    <name evidence="1" type="ORF">AArcSt2_08890</name>
</gene>
<dbReference type="Proteomes" id="UP001203207">
    <property type="component" value="Unassembled WGS sequence"/>
</dbReference>
<dbReference type="EMBL" id="JAKRVX010000003">
    <property type="protein sequence ID" value="MCL9817056.1"/>
    <property type="molecule type" value="Genomic_DNA"/>
</dbReference>
<comment type="caution">
    <text evidence="1">The sequence shown here is derived from an EMBL/GenBank/DDBJ whole genome shotgun (WGS) entry which is preliminary data.</text>
</comment>
<dbReference type="AlphaFoldDB" id="A0AAE3FXJ8"/>
<evidence type="ECO:0000313" key="2">
    <source>
        <dbReference type="Proteomes" id="UP001203207"/>
    </source>
</evidence>
<accession>A0AAE3FXJ8</accession>
<keyword evidence="2" id="KW-1185">Reference proteome</keyword>
<reference evidence="1" key="1">
    <citation type="journal article" date="2022" name="Syst. Appl. Microbiol.">
        <title>Natronocalculus amylovorans gen. nov., sp. nov., and Natranaeroarchaeum aerophilus sp. nov., dominant culturable amylolytic natronoarchaea from hypersaline soda lakes in southwestern Siberia.</title>
        <authorList>
            <person name="Sorokin D.Y."/>
            <person name="Elcheninov A.G."/>
            <person name="Khizhniak T.V."/>
            <person name="Koenen M."/>
            <person name="Bale N.J."/>
            <person name="Damste J.S.S."/>
            <person name="Kublanov I.V."/>
        </authorList>
    </citation>
    <scope>NUCLEOTIDE SEQUENCE</scope>
    <source>
        <strain evidence="1">AArc-St2</strain>
    </source>
</reference>
<dbReference type="RefSeq" id="WP_250584035.1">
    <property type="nucleotide sequence ID" value="NZ_JAKRVX010000003.1"/>
</dbReference>
<name>A0AAE3FXJ8_9EURY</name>
<protein>
    <submittedName>
        <fullName evidence="1">Uncharacterized protein</fullName>
    </submittedName>
</protein>